<dbReference type="Proteomes" id="UP000685013">
    <property type="component" value="Chromosome 4"/>
</dbReference>
<dbReference type="CDD" id="cd05476">
    <property type="entry name" value="pepsin_A_like_plant"/>
    <property type="match status" value="1"/>
</dbReference>
<feature type="transmembrane region" description="Helical" evidence="6">
    <location>
        <begin position="431"/>
        <end position="451"/>
    </location>
</feature>
<dbReference type="PROSITE" id="PS00141">
    <property type="entry name" value="ASP_PROTEASE"/>
    <property type="match status" value="2"/>
</dbReference>
<dbReference type="InterPro" id="IPR001969">
    <property type="entry name" value="Aspartic_peptidase_AS"/>
</dbReference>
<keyword evidence="5" id="KW-0325">Glycoprotein</keyword>
<keyword evidence="3" id="KW-0064">Aspartyl protease</keyword>
<dbReference type="Pfam" id="PF06749">
    <property type="entry name" value="DUF1218"/>
    <property type="match status" value="1"/>
</dbReference>
<protein>
    <submittedName>
        <fullName evidence="9">Aspartic proteinase CDR1</fullName>
    </submittedName>
</protein>
<dbReference type="InterPro" id="IPR033121">
    <property type="entry name" value="PEPTIDASE_A1"/>
</dbReference>
<evidence type="ECO:0000259" key="8">
    <source>
        <dbReference type="PROSITE" id="PS51767"/>
    </source>
</evidence>
<feature type="chain" id="PRO_5043944337" evidence="7">
    <location>
        <begin position="21"/>
        <end position="636"/>
    </location>
</feature>
<comment type="similarity">
    <text evidence="1">Belongs to the peptidase A1 family.</text>
</comment>
<evidence type="ECO:0000256" key="5">
    <source>
        <dbReference type="ARBA" id="ARBA00023180"/>
    </source>
</evidence>
<evidence type="ECO:0000313" key="9">
    <source>
        <dbReference type="EMBL" id="KAG6600217.1"/>
    </source>
</evidence>
<evidence type="ECO:0000256" key="2">
    <source>
        <dbReference type="ARBA" id="ARBA00022670"/>
    </source>
</evidence>
<dbReference type="InterPro" id="IPR034161">
    <property type="entry name" value="Pepsin-like_plant"/>
</dbReference>
<dbReference type="InterPro" id="IPR032799">
    <property type="entry name" value="TAXi_C"/>
</dbReference>
<dbReference type="AlphaFoldDB" id="A0AAV6NPD6"/>
<dbReference type="PANTHER" id="PTHR47967:SF39">
    <property type="entry name" value="ASPARTYL PROTEASE FAMILY PROTEIN, PUTATIVE-RELATED"/>
    <property type="match status" value="1"/>
</dbReference>
<keyword evidence="2" id="KW-0645">Protease</keyword>
<keyword evidence="10" id="KW-1185">Reference proteome</keyword>
<feature type="transmembrane region" description="Helical" evidence="6">
    <location>
        <begin position="514"/>
        <end position="541"/>
    </location>
</feature>
<evidence type="ECO:0000256" key="4">
    <source>
        <dbReference type="ARBA" id="ARBA00022801"/>
    </source>
</evidence>
<keyword evidence="6" id="KW-0472">Membrane</keyword>
<feature type="transmembrane region" description="Helical" evidence="6">
    <location>
        <begin position="562"/>
        <end position="583"/>
    </location>
</feature>
<dbReference type="EMBL" id="JAGKQH010000004">
    <property type="protein sequence ID" value="KAG6600217.1"/>
    <property type="molecule type" value="Genomic_DNA"/>
</dbReference>
<dbReference type="PROSITE" id="PS51767">
    <property type="entry name" value="PEPTIDASE_A1"/>
    <property type="match status" value="1"/>
</dbReference>
<keyword evidence="4" id="KW-0378">Hydrolase</keyword>
<dbReference type="InterPro" id="IPR009606">
    <property type="entry name" value="DEAL/Modifying_wall_lignin1/2"/>
</dbReference>
<feature type="non-terminal residue" evidence="9">
    <location>
        <position position="1"/>
    </location>
</feature>
<reference evidence="9 10" key="1">
    <citation type="journal article" date="2021" name="Hortic Res">
        <title>The domestication of Cucurbita argyrosperma as revealed by the genome of its wild relative.</title>
        <authorList>
            <person name="Barrera-Redondo J."/>
            <person name="Sanchez-de la Vega G."/>
            <person name="Aguirre-Liguori J.A."/>
            <person name="Castellanos-Morales G."/>
            <person name="Gutierrez-Guerrero Y.T."/>
            <person name="Aguirre-Dugua X."/>
            <person name="Aguirre-Planter E."/>
            <person name="Tenaillon M.I."/>
            <person name="Lira-Saade R."/>
            <person name="Eguiarte L.E."/>
        </authorList>
    </citation>
    <scope>NUCLEOTIDE SEQUENCE [LARGE SCALE GENOMIC DNA]</scope>
    <source>
        <strain evidence="9">JBR-2021</strain>
    </source>
</reference>
<keyword evidence="6" id="KW-0812">Transmembrane</keyword>
<gene>
    <name evidence="9" type="primary">CDR1</name>
    <name evidence="9" type="ORF">SDJN03_05450</name>
</gene>
<proteinExistence type="inferred from homology"/>
<dbReference type="GO" id="GO:0004190">
    <property type="term" value="F:aspartic-type endopeptidase activity"/>
    <property type="evidence" value="ECO:0007669"/>
    <property type="project" value="UniProtKB-KW"/>
</dbReference>
<dbReference type="Pfam" id="PF14541">
    <property type="entry name" value="TAXi_C"/>
    <property type="match status" value="1"/>
</dbReference>
<evidence type="ECO:0000256" key="3">
    <source>
        <dbReference type="ARBA" id="ARBA00022750"/>
    </source>
</evidence>
<accession>A0AAV6NPD6</accession>
<feature type="signal peptide" evidence="7">
    <location>
        <begin position="1"/>
        <end position="20"/>
    </location>
</feature>
<keyword evidence="7" id="KW-0732">Signal</keyword>
<dbReference type="GO" id="GO:0006508">
    <property type="term" value="P:proteolysis"/>
    <property type="evidence" value="ECO:0007669"/>
    <property type="project" value="UniProtKB-KW"/>
</dbReference>
<dbReference type="GO" id="GO:0005576">
    <property type="term" value="C:extracellular region"/>
    <property type="evidence" value="ECO:0007669"/>
    <property type="project" value="TreeGrafter"/>
</dbReference>
<keyword evidence="6" id="KW-1133">Transmembrane helix</keyword>
<evidence type="ECO:0000313" key="10">
    <source>
        <dbReference type="Proteomes" id="UP000685013"/>
    </source>
</evidence>
<evidence type="ECO:0000256" key="6">
    <source>
        <dbReference type="SAM" id="Phobius"/>
    </source>
</evidence>
<dbReference type="PANTHER" id="PTHR47967">
    <property type="entry name" value="OS07G0603500 PROTEIN-RELATED"/>
    <property type="match status" value="1"/>
</dbReference>
<dbReference type="Pfam" id="PF14543">
    <property type="entry name" value="TAXi_N"/>
    <property type="match status" value="1"/>
</dbReference>
<evidence type="ECO:0000256" key="1">
    <source>
        <dbReference type="ARBA" id="ARBA00007447"/>
    </source>
</evidence>
<organism evidence="9 10">
    <name type="scientific">Cucurbita argyrosperma subsp. sororia</name>
    <dbReference type="NCBI Taxonomy" id="37648"/>
    <lineage>
        <taxon>Eukaryota</taxon>
        <taxon>Viridiplantae</taxon>
        <taxon>Streptophyta</taxon>
        <taxon>Embryophyta</taxon>
        <taxon>Tracheophyta</taxon>
        <taxon>Spermatophyta</taxon>
        <taxon>Magnoliopsida</taxon>
        <taxon>eudicotyledons</taxon>
        <taxon>Gunneridae</taxon>
        <taxon>Pentapetalae</taxon>
        <taxon>rosids</taxon>
        <taxon>fabids</taxon>
        <taxon>Cucurbitales</taxon>
        <taxon>Cucurbitaceae</taxon>
        <taxon>Cucurbiteae</taxon>
        <taxon>Cucurbita</taxon>
    </lineage>
</organism>
<dbReference type="InterPro" id="IPR032861">
    <property type="entry name" value="TAXi_N"/>
</dbReference>
<comment type="caution">
    <text evidence="9">The sequence shown here is derived from an EMBL/GenBank/DDBJ whole genome shotgun (WGS) entry which is preliminary data.</text>
</comment>
<dbReference type="InterPro" id="IPR051708">
    <property type="entry name" value="Plant_Aspart_Prot_A1"/>
</dbReference>
<name>A0AAV6NPD6_9ROSI</name>
<sequence length="636" mass="68375">MGPTIFFLLALFFIAESTVGEGGGLKLELIRHRLSPNNVSPMAAKSQIWPETSQFIVKIAVGTPPMEVHAILDTGSDLFWAQCRPCAKCYRQTNPIYDPSKSSTFRTLSCKSPQCHLWGSGAACSGTDTCKYGYGYGSGSTQGELATEKMAVTSRSGVTTPFPGVVFGCGHNNSGTFNANEMGLIGFGRGAVSFVSQIGPSVGGRKFSLCLMPYNTDPRISSSLSIGSGSEVKGLGVITAQLVRTSDQTSYSLTLKGISVGKTFVPYSTSGPPAKGNAILDTGTPPTLLPKELYGRLAAEVRRHIPSKPIDDTLCYKGNLGNLVMTLHFDGHVDLRLSTAQTFNKMPDGSFCFNAMGVDDKDALIGNSMMSNFLRLSVSSQELQVQVSLPRFLRPLKSRHQSETPPNSAGFFSLETRGRPSAAAEMENKALLVYTVVVFLGLLVIATGFAAEGTKVKLNHVIVVNRTTCKYPKSPAVGLGLVAALSLLLAHITLNVATGCFCCFAAPRSSVSKWRIALICYVISWITFAKAFIMLLTGAALNDQRGEQSYFLGYCYVLRSGFFTVATIVATMSIVLGLAYYILLNSAETEPSVFGNPCIPPQANIAMGQPQFPPPPQRSADPVFVPEDTYMRRQFT</sequence>
<feature type="domain" description="Peptidase A1" evidence="8">
    <location>
        <begin position="55"/>
        <end position="388"/>
    </location>
</feature>
<feature type="transmembrane region" description="Helical" evidence="6">
    <location>
        <begin position="476"/>
        <end position="494"/>
    </location>
</feature>
<dbReference type="FunFam" id="2.40.70.10:FF:000031">
    <property type="entry name" value="Aspartyl protease AED1"/>
    <property type="match status" value="1"/>
</dbReference>
<evidence type="ECO:0000256" key="7">
    <source>
        <dbReference type="SAM" id="SignalP"/>
    </source>
</evidence>